<evidence type="ECO:0000313" key="1">
    <source>
        <dbReference type="EMBL" id="SHJ15034.1"/>
    </source>
</evidence>
<dbReference type="OrthoDB" id="1811747at2"/>
<name>A0A1M6GYP6_9FIRM</name>
<organism evidence="1 2">
    <name type="scientific">Desulfofundulus thermosubterraneus DSM 16057</name>
    <dbReference type="NCBI Taxonomy" id="1121432"/>
    <lineage>
        <taxon>Bacteria</taxon>
        <taxon>Bacillati</taxon>
        <taxon>Bacillota</taxon>
        <taxon>Clostridia</taxon>
        <taxon>Eubacteriales</taxon>
        <taxon>Peptococcaceae</taxon>
        <taxon>Desulfofundulus</taxon>
    </lineage>
</organism>
<dbReference type="RefSeq" id="WP_072869081.1">
    <property type="nucleotide sequence ID" value="NZ_FQZM01000021.1"/>
</dbReference>
<protein>
    <recommendedName>
        <fullName evidence="3">Ribbon-helix-helix protein, copG family</fullName>
    </recommendedName>
</protein>
<dbReference type="Gene3D" id="2.20.28.30">
    <property type="entry name" value="RNA polymerase ii, chain L"/>
    <property type="match status" value="1"/>
</dbReference>
<accession>A0A1M6GYP6</accession>
<evidence type="ECO:0008006" key="3">
    <source>
        <dbReference type="Google" id="ProtNLM"/>
    </source>
</evidence>
<gene>
    <name evidence="1" type="ORF">SAMN02745219_01852</name>
</gene>
<proteinExistence type="predicted"/>
<keyword evidence="2" id="KW-1185">Reference proteome</keyword>
<sequence>MRNKKVMLYLEESEYRRLKELAAREDKSMSSFVASLIWNYDAPARKVAECMEYRCDRCAKTVWADAWEAMPPERCPYCSGRLVSCGRWGTVVLGPVR</sequence>
<dbReference type="AlphaFoldDB" id="A0A1M6GYP6"/>
<evidence type="ECO:0000313" key="2">
    <source>
        <dbReference type="Proteomes" id="UP000184529"/>
    </source>
</evidence>
<dbReference type="EMBL" id="FQZM01000021">
    <property type="protein sequence ID" value="SHJ15034.1"/>
    <property type="molecule type" value="Genomic_DNA"/>
</dbReference>
<reference evidence="2" key="1">
    <citation type="submission" date="2016-11" db="EMBL/GenBank/DDBJ databases">
        <authorList>
            <person name="Varghese N."/>
            <person name="Submissions S."/>
        </authorList>
    </citation>
    <scope>NUCLEOTIDE SEQUENCE [LARGE SCALE GENOMIC DNA]</scope>
    <source>
        <strain evidence="2">DSM 16057</strain>
    </source>
</reference>
<dbReference type="STRING" id="1121432.SAMN02745219_01852"/>
<dbReference type="Proteomes" id="UP000184529">
    <property type="component" value="Unassembled WGS sequence"/>
</dbReference>